<protein>
    <submittedName>
        <fullName evidence="4">Uncharacterized protein</fullName>
    </submittedName>
</protein>
<dbReference type="Gene3D" id="3.40.50.720">
    <property type="entry name" value="NAD(P)-binding Rossmann-like Domain"/>
    <property type="match status" value="1"/>
</dbReference>
<evidence type="ECO:0000256" key="1">
    <source>
        <dbReference type="ARBA" id="ARBA00006484"/>
    </source>
</evidence>
<reference evidence="4" key="2">
    <citation type="submission" date="2025-09" db="UniProtKB">
        <authorList>
            <consortium name="Ensembl"/>
        </authorList>
    </citation>
    <scope>IDENTIFICATION</scope>
</reference>
<proteinExistence type="inferred from homology"/>
<dbReference type="Ensembl" id="ENSCSRT00000026183.1">
    <property type="protein sequence ID" value="ENSCSRP00000025120.1"/>
    <property type="gene ID" value="ENSCSRG00000018787.1"/>
</dbReference>
<organism evidence="4 5">
    <name type="scientific">Chelydra serpentina</name>
    <name type="common">Snapping turtle</name>
    <name type="synonym">Testudo serpentina</name>
    <dbReference type="NCBI Taxonomy" id="8475"/>
    <lineage>
        <taxon>Eukaryota</taxon>
        <taxon>Metazoa</taxon>
        <taxon>Chordata</taxon>
        <taxon>Craniata</taxon>
        <taxon>Vertebrata</taxon>
        <taxon>Euteleostomi</taxon>
        <taxon>Archelosauria</taxon>
        <taxon>Testudinata</taxon>
        <taxon>Testudines</taxon>
        <taxon>Cryptodira</taxon>
        <taxon>Durocryptodira</taxon>
        <taxon>Americhelydia</taxon>
        <taxon>Chelydroidea</taxon>
        <taxon>Chelydridae</taxon>
        <taxon>Chelydra</taxon>
    </lineage>
</organism>
<sequence length="201" mass="21934">CLPRARTCLESTAGVGAAPGISPYLCAQDAAVCKSRCSCCPSGVADPTPFHVQAEVTLKTNFFASREMVCNELLPLTEPHGNVWAFASCSQGQQQKFHSDTIPKEQLNGVHEKEVLSKTQARMLNEKKKFDRILNAHCPRGLKTDLVGLNGPKTPDEGAQNAVHLAVLPSEIDRLHGQLVDLLKCHTKIFQNNSYSERGIV</sequence>
<evidence type="ECO:0000256" key="3">
    <source>
        <dbReference type="ARBA" id="ARBA00023002"/>
    </source>
</evidence>
<dbReference type="Proteomes" id="UP000694403">
    <property type="component" value="Unplaced"/>
</dbReference>
<dbReference type="GO" id="GO:0004090">
    <property type="term" value="F:carbonyl reductase (NADPH) activity"/>
    <property type="evidence" value="ECO:0007669"/>
    <property type="project" value="TreeGrafter"/>
</dbReference>
<dbReference type="PANTHER" id="PTHR43963">
    <property type="entry name" value="CARBONYL REDUCTASE 1-RELATED"/>
    <property type="match status" value="1"/>
</dbReference>
<comment type="similarity">
    <text evidence="1">Belongs to the short-chain dehydrogenases/reductases (SDR) family.</text>
</comment>
<keyword evidence="3" id="KW-0560">Oxidoreductase</keyword>
<dbReference type="PANTHER" id="PTHR43963:SF4">
    <property type="entry name" value="CARBONYL REDUCTASE (NADPH)"/>
    <property type="match status" value="1"/>
</dbReference>
<keyword evidence="5" id="KW-1185">Reference proteome</keyword>
<accession>A0A8C3XV73</accession>
<evidence type="ECO:0000313" key="4">
    <source>
        <dbReference type="Ensembl" id="ENSCSRP00000025120.1"/>
    </source>
</evidence>
<evidence type="ECO:0000256" key="2">
    <source>
        <dbReference type="ARBA" id="ARBA00022857"/>
    </source>
</evidence>
<name>A0A8C3XV73_CHESE</name>
<evidence type="ECO:0000313" key="5">
    <source>
        <dbReference type="Proteomes" id="UP000694403"/>
    </source>
</evidence>
<dbReference type="AlphaFoldDB" id="A0A8C3XV73"/>
<reference evidence="4" key="1">
    <citation type="submission" date="2025-08" db="UniProtKB">
        <authorList>
            <consortium name="Ensembl"/>
        </authorList>
    </citation>
    <scope>IDENTIFICATION</scope>
</reference>
<keyword evidence="2" id="KW-0521">NADP</keyword>